<protein>
    <submittedName>
        <fullName evidence="1">Uncharacterized protein</fullName>
    </submittedName>
</protein>
<accession>A0A819K7C4</accession>
<dbReference type="AlphaFoldDB" id="A0A819K7C4"/>
<reference evidence="1" key="1">
    <citation type="submission" date="2021-02" db="EMBL/GenBank/DDBJ databases">
        <authorList>
            <person name="Nowell W R."/>
        </authorList>
    </citation>
    <scope>NUCLEOTIDE SEQUENCE</scope>
</reference>
<name>A0A819K7C4_9BILA</name>
<gene>
    <name evidence="1" type="ORF">JBS370_LOCUS23066</name>
</gene>
<sequence length="65" mass="7372">MTMILPILSVISPNTLQKITDTSYQLFIGEEELVARFLKAYDNQTIDLILTENSDDDEYSHFGCG</sequence>
<comment type="caution">
    <text evidence="1">The sequence shown here is derived from an EMBL/GenBank/DDBJ whole genome shotgun (WGS) entry which is preliminary data.</text>
</comment>
<evidence type="ECO:0000313" key="1">
    <source>
        <dbReference type="EMBL" id="CAF3942327.1"/>
    </source>
</evidence>
<dbReference type="Proteomes" id="UP000663836">
    <property type="component" value="Unassembled WGS sequence"/>
</dbReference>
<proteinExistence type="predicted"/>
<evidence type="ECO:0000313" key="2">
    <source>
        <dbReference type="Proteomes" id="UP000663836"/>
    </source>
</evidence>
<dbReference type="EMBL" id="CAJOBD010003339">
    <property type="protein sequence ID" value="CAF3942327.1"/>
    <property type="molecule type" value="Genomic_DNA"/>
</dbReference>
<organism evidence="1 2">
    <name type="scientific">Rotaria sordida</name>
    <dbReference type="NCBI Taxonomy" id="392033"/>
    <lineage>
        <taxon>Eukaryota</taxon>
        <taxon>Metazoa</taxon>
        <taxon>Spiralia</taxon>
        <taxon>Gnathifera</taxon>
        <taxon>Rotifera</taxon>
        <taxon>Eurotatoria</taxon>
        <taxon>Bdelloidea</taxon>
        <taxon>Philodinida</taxon>
        <taxon>Philodinidae</taxon>
        <taxon>Rotaria</taxon>
    </lineage>
</organism>
<feature type="non-terminal residue" evidence="1">
    <location>
        <position position="1"/>
    </location>
</feature>